<sequence>MKPNKFLDTLKAKYNVERIPDGTYVVSNGDRRVKIHESELCDQLCINRIFDLLGSPLAGFRNVGRDDLFPDTEEISVLRTVRKHPRGSLADPSIFRLPSGRPSEDEDTDPLINIDPITPSRNRKDSFEPDPDHYKPDKNSRFPPY</sequence>
<name>E0S8N8_ENCIT</name>
<dbReference type="GeneID" id="9698207"/>
<dbReference type="HOGENOM" id="CLU_1786828_0_0_1"/>
<organism evidence="2 3">
    <name type="scientific">Encephalitozoon intestinalis (strain ATCC 50506)</name>
    <name type="common">Microsporidian parasite</name>
    <name type="synonym">Septata intestinalis</name>
    <dbReference type="NCBI Taxonomy" id="876142"/>
    <lineage>
        <taxon>Eukaryota</taxon>
        <taxon>Fungi</taxon>
        <taxon>Fungi incertae sedis</taxon>
        <taxon>Microsporidia</taxon>
        <taxon>Unikaryonidae</taxon>
        <taxon>Encephalitozoon</taxon>
    </lineage>
</organism>
<gene>
    <name evidence="2" type="ORF">Eint_080870</name>
</gene>
<evidence type="ECO:0000256" key="1">
    <source>
        <dbReference type="SAM" id="MobiDB-lite"/>
    </source>
</evidence>
<dbReference type="VEuPathDB" id="MicrosporidiaDB:Eint_080870"/>
<dbReference type="EMBL" id="CP001949">
    <property type="protein sequence ID" value="ADM12021.1"/>
    <property type="molecule type" value="Genomic_DNA"/>
</dbReference>
<reference evidence="2 3" key="1">
    <citation type="journal article" date="2010" name="Nat. Commun.">
        <title>The complete sequence of the smallest known nuclear genome from the microsporidian Encephalitozoon intestinalis.</title>
        <authorList>
            <person name="Corradi N."/>
            <person name="Pombert J.-F."/>
            <person name="Farinelli L."/>
            <person name="Didier E.S."/>
            <person name="Keeling P.J."/>
        </authorList>
    </citation>
    <scope>NUCLEOTIDE SEQUENCE [LARGE SCALE GENOMIC DNA]</scope>
    <source>
        <strain evidence="2 3">ATCC 50506</strain>
    </source>
</reference>
<dbReference type="RefSeq" id="XP_003073381.1">
    <property type="nucleotide sequence ID" value="XM_003073335.1"/>
</dbReference>
<accession>E0S8N8</accession>
<feature type="region of interest" description="Disordered" evidence="1">
    <location>
        <begin position="86"/>
        <end position="145"/>
    </location>
</feature>
<dbReference type="KEGG" id="ein:Eint_080870"/>
<keyword evidence="3" id="KW-1185">Reference proteome</keyword>
<reference evidence="2 3" key="2">
    <citation type="journal article" date="2012" name="Proc. Natl. Acad. Sci. U.S.A.">
        <title>Gain and loss of multiple functionally related, horizontally transferred genes in the reduced genomes of two microsporidian parasites.</title>
        <authorList>
            <person name="Pombert J.-F."/>
            <person name="Selman M."/>
            <person name="Burki F."/>
            <person name="Bardell F.T."/>
            <person name="Farinelli L."/>
            <person name="Solter L.F."/>
            <person name="Whitman D.W."/>
            <person name="Weiss L.M."/>
            <person name="Corradi N."/>
            <person name="Keeling P.J."/>
        </authorList>
    </citation>
    <scope>NUCLEOTIDE SEQUENCE [LARGE SCALE GENOMIC DNA]</scope>
    <source>
        <strain evidence="2 3">ATCC 50506</strain>
    </source>
</reference>
<evidence type="ECO:0000313" key="3">
    <source>
        <dbReference type="Proteomes" id="UP000002313"/>
    </source>
</evidence>
<proteinExistence type="predicted"/>
<evidence type="ECO:0000313" key="2">
    <source>
        <dbReference type="EMBL" id="ADM12021.1"/>
    </source>
</evidence>
<protein>
    <submittedName>
        <fullName evidence="2">Uncharacterized protein</fullName>
    </submittedName>
</protein>
<dbReference type="AlphaFoldDB" id="E0S8N8"/>
<dbReference type="OrthoDB" id="2192253at2759"/>
<feature type="compositionally biased region" description="Basic and acidic residues" evidence="1">
    <location>
        <begin position="122"/>
        <end position="145"/>
    </location>
</feature>
<dbReference type="Proteomes" id="UP000002313">
    <property type="component" value="Chromosome VIII"/>
</dbReference>